<dbReference type="GO" id="GO:0005829">
    <property type="term" value="C:cytosol"/>
    <property type="evidence" value="ECO:0007669"/>
    <property type="project" value="TreeGrafter"/>
</dbReference>
<dbReference type="SFLD" id="SFLDS00003">
    <property type="entry name" value="Haloacid_Dehalogenase"/>
    <property type="match status" value="1"/>
</dbReference>
<dbReference type="PANTHER" id="PTHR43434">
    <property type="entry name" value="PHOSPHOGLYCOLATE PHOSPHATASE"/>
    <property type="match status" value="1"/>
</dbReference>
<dbReference type="InterPro" id="IPR023198">
    <property type="entry name" value="PGP-like_dom2"/>
</dbReference>
<dbReference type="Gene3D" id="1.10.150.240">
    <property type="entry name" value="Putative phosphatase, domain 2"/>
    <property type="match status" value="1"/>
</dbReference>
<dbReference type="InterPro" id="IPR041492">
    <property type="entry name" value="HAD_2"/>
</dbReference>
<dbReference type="KEGG" id="dko:I596_899"/>
<gene>
    <name evidence="1" type="ORF">I596_899</name>
</gene>
<dbReference type="InterPro" id="IPR050155">
    <property type="entry name" value="HAD-like_hydrolase_sf"/>
</dbReference>
<reference evidence="1 2" key="1">
    <citation type="submission" date="2016-04" db="EMBL/GenBank/DDBJ databases">
        <title>Complete genome sequence of Dokdonella koreensis DS-123T.</title>
        <authorList>
            <person name="Kim J.F."/>
            <person name="Lee H."/>
            <person name="Kwak M.-J."/>
        </authorList>
    </citation>
    <scope>NUCLEOTIDE SEQUENCE [LARGE SCALE GENOMIC DNA]</scope>
    <source>
        <strain evidence="1 2">DS-123</strain>
    </source>
</reference>
<sequence length="227" mass="23638">MADRHAGSLRPAVVLFDLDGTLVDSEPGIAACVAYALERLGVPLPSREALRDWIGPPLRQSFAGVLDADEARIEQTVAAYRERYVESGWRELTVYPGIAEVVAGLQAAGSRLAVVTTKIEDQARRIVAHLPFGAAFAAVYGAPPGTTSGDKTARIARAAAELGAAPADCAMIGDRHFDVAGARANRMTAIGAAWGFGTVEELRAAGADAIAHAPAELPALLTRSPSA</sequence>
<keyword evidence="2" id="KW-1185">Reference proteome</keyword>
<dbReference type="InterPro" id="IPR023214">
    <property type="entry name" value="HAD_sf"/>
</dbReference>
<dbReference type="Pfam" id="PF13419">
    <property type="entry name" value="HAD_2"/>
    <property type="match status" value="1"/>
</dbReference>
<dbReference type="Proteomes" id="UP000076830">
    <property type="component" value="Chromosome"/>
</dbReference>
<dbReference type="SFLD" id="SFLDG01129">
    <property type="entry name" value="C1.5:_HAD__Beta-PGM__Phosphata"/>
    <property type="match status" value="1"/>
</dbReference>
<dbReference type="GO" id="GO:0016787">
    <property type="term" value="F:hydrolase activity"/>
    <property type="evidence" value="ECO:0007669"/>
    <property type="project" value="UniProtKB-KW"/>
</dbReference>
<dbReference type="SUPFAM" id="SSF56784">
    <property type="entry name" value="HAD-like"/>
    <property type="match status" value="1"/>
</dbReference>
<dbReference type="InterPro" id="IPR036412">
    <property type="entry name" value="HAD-like_sf"/>
</dbReference>
<evidence type="ECO:0000313" key="1">
    <source>
        <dbReference type="EMBL" id="ANB16930.1"/>
    </source>
</evidence>
<accession>A0A160DSP4</accession>
<dbReference type="Gene3D" id="3.40.50.1000">
    <property type="entry name" value="HAD superfamily/HAD-like"/>
    <property type="match status" value="1"/>
</dbReference>
<dbReference type="GO" id="GO:0004713">
    <property type="term" value="F:protein tyrosine kinase activity"/>
    <property type="evidence" value="ECO:0007669"/>
    <property type="project" value="TreeGrafter"/>
</dbReference>
<proteinExistence type="predicted"/>
<dbReference type="PANTHER" id="PTHR43434:SF20">
    <property type="entry name" value="5'-NUCLEOTIDASE"/>
    <property type="match status" value="1"/>
</dbReference>
<dbReference type="STRING" id="1300342.I596_899"/>
<dbReference type="EMBL" id="CP015249">
    <property type="protein sequence ID" value="ANB16930.1"/>
    <property type="molecule type" value="Genomic_DNA"/>
</dbReference>
<evidence type="ECO:0000313" key="2">
    <source>
        <dbReference type="Proteomes" id="UP000076830"/>
    </source>
</evidence>
<protein>
    <submittedName>
        <fullName evidence="1">HAD-superfamily hydrolase</fullName>
    </submittedName>
</protein>
<name>A0A160DSP4_9GAMM</name>
<organism evidence="1 2">
    <name type="scientific">Dokdonella koreensis DS-123</name>
    <dbReference type="NCBI Taxonomy" id="1300342"/>
    <lineage>
        <taxon>Bacteria</taxon>
        <taxon>Pseudomonadati</taxon>
        <taxon>Pseudomonadota</taxon>
        <taxon>Gammaproteobacteria</taxon>
        <taxon>Lysobacterales</taxon>
        <taxon>Rhodanobacteraceae</taxon>
        <taxon>Dokdonella</taxon>
    </lineage>
</organism>
<keyword evidence="1" id="KW-0378">Hydrolase</keyword>
<dbReference type="AlphaFoldDB" id="A0A160DSP4"/>